<organism evidence="2">
    <name type="scientific">Eucalyptus grandis</name>
    <name type="common">Flooded gum</name>
    <dbReference type="NCBI Taxonomy" id="71139"/>
    <lineage>
        <taxon>Eukaryota</taxon>
        <taxon>Viridiplantae</taxon>
        <taxon>Streptophyta</taxon>
        <taxon>Embryophyta</taxon>
        <taxon>Tracheophyta</taxon>
        <taxon>Spermatophyta</taxon>
        <taxon>Magnoliopsida</taxon>
        <taxon>eudicotyledons</taxon>
        <taxon>Gunneridae</taxon>
        <taxon>Pentapetalae</taxon>
        <taxon>rosids</taxon>
        <taxon>malvids</taxon>
        <taxon>Myrtales</taxon>
        <taxon>Myrtaceae</taxon>
        <taxon>Myrtoideae</taxon>
        <taxon>Eucalypteae</taxon>
        <taxon>Eucalyptus</taxon>
    </lineage>
</organism>
<evidence type="ECO:0000256" key="1">
    <source>
        <dbReference type="SAM" id="MobiDB-lite"/>
    </source>
</evidence>
<dbReference type="AlphaFoldDB" id="A0A059D6P4"/>
<feature type="region of interest" description="Disordered" evidence="1">
    <location>
        <begin position="71"/>
        <end position="134"/>
    </location>
</feature>
<feature type="compositionally biased region" description="Low complexity" evidence="1">
    <location>
        <begin position="84"/>
        <end position="98"/>
    </location>
</feature>
<dbReference type="PANTHER" id="PTHR35831:SF2">
    <property type="entry name" value="OS01G0642200 PROTEIN"/>
    <property type="match status" value="1"/>
</dbReference>
<protein>
    <submittedName>
        <fullName evidence="2">Uncharacterized protein</fullName>
    </submittedName>
</protein>
<feature type="compositionally biased region" description="Basic residues" evidence="1">
    <location>
        <begin position="121"/>
        <end position="134"/>
    </location>
</feature>
<proteinExistence type="predicted"/>
<dbReference type="Gramene" id="KCW86393">
    <property type="protein sequence ID" value="KCW86393"/>
    <property type="gene ID" value="EUGRSUZ_B03068"/>
</dbReference>
<gene>
    <name evidence="2" type="ORF">EUGRSUZ_B03068</name>
</gene>
<dbReference type="PANTHER" id="PTHR35831">
    <property type="entry name" value="OS01G0642200 PROTEIN"/>
    <property type="match status" value="1"/>
</dbReference>
<dbReference type="EMBL" id="KK198754">
    <property type="protein sequence ID" value="KCW86393.1"/>
    <property type="molecule type" value="Genomic_DNA"/>
</dbReference>
<accession>A0A059D6P4</accession>
<sequence length="134" mass="14576">MNKPCIRPRLDLILSLVNGRRNTYTLLNIYLNFADGMSTKRFPRLLEELTLEASKISSLFCSQKKEALETDMASLKGDKPAGSQVPAAPQAKQDPPKQSGSAPKPLTSKPAPKKAEPKPAQPKKKCCQATGGKK</sequence>
<evidence type="ECO:0000313" key="2">
    <source>
        <dbReference type="EMBL" id="KCW86393.1"/>
    </source>
</evidence>
<dbReference type="InParanoid" id="A0A059D6P4"/>
<reference evidence="2" key="1">
    <citation type="submission" date="2013-07" db="EMBL/GenBank/DDBJ databases">
        <title>The genome of Eucalyptus grandis.</title>
        <authorList>
            <person name="Schmutz J."/>
            <person name="Hayes R."/>
            <person name="Myburg A."/>
            <person name="Tuskan G."/>
            <person name="Grattapaglia D."/>
            <person name="Rokhsar D.S."/>
        </authorList>
    </citation>
    <scope>NUCLEOTIDE SEQUENCE</scope>
    <source>
        <tissue evidence="2">Leaf extractions</tissue>
    </source>
</reference>
<name>A0A059D6P4_EUCGR</name>